<sequence length="109" mass="12586">MRRPSIPRSTPPQTPWGRESVRMDRERPRTATPLLYIPRSQSMSPVRENIQNLTRLSIDSAPPLPSDWETTRSQPMRSSWPAAVQVSLAQTLCTVYQPLFTCDQVFLYR</sequence>
<evidence type="ECO:0000313" key="2">
    <source>
        <dbReference type="EMBL" id="KAK5610054.1"/>
    </source>
</evidence>
<dbReference type="Proteomes" id="UP001311232">
    <property type="component" value="Unassembled WGS sequence"/>
</dbReference>
<keyword evidence="3" id="KW-1185">Reference proteome</keyword>
<dbReference type="AlphaFoldDB" id="A0AAV9RMC5"/>
<feature type="compositionally biased region" description="Basic and acidic residues" evidence="1">
    <location>
        <begin position="19"/>
        <end position="29"/>
    </location>
</feature>
<accession>A0AAV9RMC5</accession>
<organism evidence="2 3">
    <name type="scientific">Crenichthys baileyi</name>
    <name type="common">White River springfish</name>
    <dbReference type="NCBI Taxonomy" id="28760"/>
    <lineage>
        <taxon>Eukaryota</taxon>
        <taxon>Metazoa</taxon>
        <taxon>Chordata</taxon>
        <taxon>Craniata</taxon>
        <taxon>Vertebrata</taxon>
        <taxon>Euteleostomi</taxon>
        <taxon>Actinopterygii</taxon>
        <taxon>Neopterygii</taxon>
        <taxon>Teleostei</taxon>
        <taxon>Neoteleostei</taxon>
        <taxon>Acanthomorphata</taxon>
        <taxon>Ovalentaria</taxon>
        <taxon>Atherinomorphae</taxon>
        <taxon>Cyprinodontiformes</taxon>
        <taxon>Goodeidae</taxon>
        <taxon>Crenichthys</taxon>
    </lineage>
</organism>
<evidence type="ECO:0000313" key="3">
    <source>
        <dbReference type="Proteomes" id="UP001311232"/>
    </source>
</evidence>
<proteinExistence type="predicted"/>
<evidence type="ECO:0000256" key="1">
    <source>
        <dbReference type="SAM" id="MobiDB-lite"/>
    </source>
</evidence>
<reference evidence="2 3" key="1">
    <citation type="submission" date="2021-06" db="EMBL/GenBank/DDBJ databases">
        <authorList>
            <person name="Palmer J.M."/>
        </authorList>
    </citation>
    <scope>NUCLEOTIDE SEQUENCE [LARGE SCALE GENOMIC DNA]</scope>
    <source>
        <strain evidence="2 3">MEX-2019</strain>
        <tissue evidence="2">Muscle</tissue>
    </source>
</reference>
<gene>
    <name evidence="2" type="ORF">CRENBAI_013441</name>
</gene>
<protein>
    <submittedName>
        <fullName evidence="2">Uncharacterized protein</fullName>
    </submittedName>
</protein>
<dbReference type="EMBL" id="JAHHUM010001703">
    <property type="protein sequence ID" value="KAK5610054.1"/>
    <property type="molecule type" value="Genomic_DNA"/>
</dbReference>
<comment type="caution">
    <text evidence="2">The sequence shown here is derived from an EMBL/GenBank/DDBJ whole genome shotgun (WGS) entry which is preliminary data.</text>
</comment>
<name>A0AAV9RMC5_9TELE</name>
<feature type="region of interest" description="Disordered" evidence="1">
    <location>
        <begin position="1"/>
        <end position="32"/>
    </location>
</feature>